<feature type="chain" id="PRO_5030618862" description="2-dehydro-3-deoxyphosphooctonate aldolase" evidence="1">
    <location>
        <begin position="21"/>
        <end position="165"/>
    </location>
</feature>
<keyword evidence="1" id="KW-0732">Signal</keyword>
<dbReference type="RefSeq" id="WP_183403845.1">
    <property type="nucleotide sequence ID" value="NZ_JACHGG010000003.1"/>
</dbReference>
<comment type="caution">
    <text evidence="2">The sequence shown here is derived from an EMBL/GenBank/DDBJ whole genome shotgun (WGS) entry which is preliminary data.</text>
</comment>
<dbReference type="EMBL" id="JACHGG010000003">
    <property type="protein sequence ID" value="MBB6059703.1"/>
    <property type="molecule type" value="Genomic_DNA"/>
</dbReference>
<protein>
    <recommendedName>
        <fullName evidence="4">2-dehydro-3-deoxyphosphooctonate aldolase</fullName>
    </recommendedName>
</protein>
<evidence type="ECO:0000313" key="3">
    <source>
        <dbReference type="Proteomes" id="UP000532746"/>
    </source>
</evidence>
<evidence type="ECO:0000313" key="2">
    <source>
        <dbReference type="EMBL" id="MBB6059703.1"/>
    </source>
</evidence>
<keyword evidence="3" id="KW-1185">Reference proteome</keyword>
<dbReference type="Proteomes" id="UP000532746">
    <property type="component" value="Unassembled WGS sequence"/>
</dbReference>
<feature type="signal peptide" evidence="1">
    <location>
        <begin position="1"/>
        <end position="20"/>
    </location>
</feature>
<organism evidence="2 3">
    <name type="scientific">Hymenobacter luteus</name>
    <dbReference type="NCBI Taxonomy" id="1411122"/>
    <lineage>
        <taxon>Bacteria</taxon>
        <taxon>Pseudomonadati</taxon>
        <taxon>Bacteroidota</taxon>
        <taxon>Cytophagia</taxon>
        <taxon>Cytophagales</taxon>
        <taxon>Hymenobacteraceae</taxon>
        <taxon>Hymenobacter</taxon>
    </lineage>
</organism>
<evidence type="ECO:0008006" key="4">
    <source>
        <dbReference type="Google" id="ProtNLM"/>
    </source>
</evidence>
<dbReference type="AlphaFoldDB" id="A0A7W9T2V0"/>
<sequence length="165" mass="18232">MKRIIYLVSLSAVLVTPACKTAKAPFGTDANPRIDGSNNAPQSYYDAAQQRERPADVVTISTDRDYGVTQKKPVCVAGISKDESEKVLNEQRYLNALRGPNGEQISYRRRGHCCEFESPNGFMGWGVLDVYEVTWKGSAKPMLIYINMYDAGPLLAPLGLTLVKL</sequence>
<name>A0A7W9T2V0_9BACT</name>
<gene>
    <name evidence="2" type="ORF">HNQ93_002563</name>
</gene>
<evidence type="ECO:0000256" key="1">
    <source>
        <dbReference type="SAM" id="SignalP"/>
    </source>
</evidence>
<proteinExistence type="predicted"/>
<accession>A0A7W9T2V0</accession>
<reference evidence="2 3" key="1">
    <citation type="submission" date="2020-08" db="EMBL/GenBank/DDBJ databases">
        <title>Genomic Encyclopedia of Type Strains, Phase IV (KMG-IV): sequencing the most valuable type-strain genomes for metagenomic binning, comparative biology and taxonomic classification.</title>
        <authorList>
            <person name="Goeker M."/>
        </authorList>
    </citation>
    <scope>NUCLEOTIDE SEQUENCE [LARGE SCALE GENOMIC DNA]</scope>
    <source>
        <strain evidence="2 3">DSM 26718</strain>
    </source>
</reference>